<dbReference type="Pfam" id="PF14429">
    <property type="entry name" value="DOCK-C2"/>
    <property type="match status" value="1"/>
</dbReference>
<protein>
    <recommendedName>
        <fullName evidence="2">C2 DOCK-type domain-containing protein</fullName>
    </recommendedName>
</protein>
<dbReference type="OrthoDB" id="47328at2759"/>
<dbReference type="PANTHER" id="PTHR23317">
    <property type="entry name" value="DEDICATOR OF CYTOKINESIS DOCK"/>
    <property type="match status" value="1"/>
</dbReference>
<dbReference type="Gene3D" id="2.60.40.150">
    <property type="entry name" value="C2 domain"/>
    <property type="match status" value="1"/>
</dbReference>
<reference evidence="3 4" key="1">
    <citation type="submission" date="2018-01" db="EMBL/GenBank/DDBJ databases">
        <title>Comparison of the Chinese Bamboo Partridge and Red Junglefowl genome sequences highlights the importance of demography in genome evolution.</title>
        <authorList>
            <person name="Tiley G.P."/>
            <person name="Kimball R.T."/>
            <person name="Braun E.L."/>
            <person name="Burleigh J.G."/>
        </authorList>
    </citation>
    <scope>NUCLEOTIDE SEQUENCE [LARGE SCALE GENOMIC DNA]</scope>
    <source>
        <strain evidence="3">RTK389</strain>
        <tissue evidence="3">Blood</tissue>
    </source>
</reference>
<proteinExistence type="inferred from homology"/>
<gene>
    <name evidence="3" type="ORF">CIB84_000934</name>
</gene>
<dbReference type="InterPro" id="IPR026791">
    <property type="entry name" value="DOCK"/>
</dbReference>
<sequence length="712" mass="81876">MVFFSFEDCVTSSFIPIKPFNDIKEHQPTVEVEEFVQESTKYSRPYRVYKNQIYIYPKHLKYDSQKHFNKARNITVCIEFKSSDEEGAKPLKRIYGKPGGPLFTTAAYTAVLHHSQNPDFYDEVKIELPTQLHKKHHILFSFYHVTCDINAKANAKKKEALETPVGYAWLPLLKDAQLASQEHNVPVASSLPPNYLSLQEPASGKQIGCDVKWVDSGKPLFKVSTFVVSTVNTQDPYLNNFFCQCQEREKDFSQPPTSNFISSCKNLLRIEKIHVIMNFLPIVLNQLFWVLVQNSDDEVTTAVTRVLTNIVAKCHEEQLDNCINSYVTYVFRTKSFEERTIHEELAKNMTGLLKLNDQVTVKQVLKHSWFFFAVILKSMAQYLVDTKKTKVSRTQRFPESFQTELDTLMMVMADHVLWKYKESLEETRNANYSTARFLKRCFTFMDRGFVFKMVNNYISMFGTGDSKNFLSFLFQDIPEYTLTNEFCRKHFLIGVLLREVGFALQEDQDIRHLALAVLKNLMAKHSFDDRYAEPAKQAQIANLYMPLYGMLLDNMPRIYMKDMFLFNINTSNQGSRDDLSTTGGFQNQTAMKHANSVDTSFSKDVLNSIAAFSSIAISAANHADSRASLASLESNPSTNEKNSERTDTCEKITRPLSLIGSTLRFDKLDQAETRSLLMCFLHIMKTISEDALISYWLRAPFSEITDFFSILE</sequence>
<evidence type="ECO:0000313" key="4">
    <source>
        <dbReference type="Proteomes" id="UP000237246"/>
    </source>
</evidence>
<dbReference type="InterPro" id="IPR027007">
    <property type="entry name" value="C2_DOCK-type_domain"/>
</dbReference>
<dbReference type="InterPro" id="IPR035892">
    <property type="entry name" value="C2_domain_sf"/>
</dbReference>
<dbReference type="PROSITE" id="PS51650">
    <property type="entry name" value="C2_DOCK"/>
    <property type="match status" value="1"/>
</dbReference>
<dbReference type="AlphaFoldDB" id="A0A2P4TG10"/>
<dbReference type="PANTHER" id="PTHR23317:SF71">
    <property type="entry name" value="DEDICATOR OF CYTOKINESIS PROTEIN 10"/>
    <property type="match status" value="1"/>
</dbReference>
<dbReference type="GO" id="GO:0030334">
    <property type="term" value="P:regulation of cell migration"/>
    <property type="evidence" value="ECO:0007669"/>
    <property type="project" value="TreeGrafter"/>
</dbReference>
<dbReference type="CDD" id="cd08697">
    <property type="entry name" value="C2_Dock-D"/>
    <property type="match status" value="1"/>
</dbReference>
<evidence type="ECO:0000259" key="2">
    <source>
        <dbReference type="PROSITE" id="PS51650"/>
    </source>
</evidence>
<dbReference type="Proteomes" id="UP000237246">
    <property type="component" value="Unassembled WGS sequence"/>
</dbReference>
<dbReference type="GO" id="GO:0060997">
    <property type="term" value="P:dendritic spine morphogenesis"/>
    <property type="evidence" value="ECO:0007669"/>
    <property type="project" value="TreeGrafter"/>
</dbReference>
<feature type="domain" description="C2 DOCK-type" evidence="2">
    <location>
        <begin position="50"/>
        <end position="228"/>
    </location>
</feature>
<organism evidence="3 4">
    <name type="scientific">Bambusicola thoracicus</name>
    <name type="common">Chinese bamboo-partridge</name>
    <name type="synonym">Perdix thoracica</name>
    <dbReference type="NCBI Taxonomy" id="9083"/>
    <lineage>
        <taxon>Eukaryota</taxon>
        <taxon>Metazoa</taxon>
        <taxon>Chordata</taxon>
        <taxon>Craniata</taxon>
        <taxon>Vertebrata</taxon>
        <taxon>Euteleostomi</taxon>
        <taxon>Archelosauria</taxon>
        <taxon>Archosauria</taxon>
        <taxon>Dinosauria</taxon>
        <taxon>Saurischia</taxon>
        <taxon>Theropoda</taxon>
        <taxon>Coelurosauria</taxon>
        <taxon>Aves</taxon>
        <taxon>Neognathae</taxon>
        <taxon>Galloanserae</taxon>
        <taxon>Galliformes</taxon>
        <taxon>Phasianidae</taxon>
        <taxon>Perdicinae</taxon>
        <taxon>Bambusicola</taxon>
    </lineage>
</organism>
<keyword evidence="4" id="KW-1185">Reference proteome</keyword>
<dbReference type="InterPro" id="IPR037809">
    <property type="entry name" value="C2_Dock-D"/>
</dbReference>
<evidence type="ECO:0000313" key="3">
    <source>
        <dbReference type="EMBL" id="POI35313.1"/>
    </source>
</evidence>
<name>A0A2P4TG10_BAMTH</name>
<dbReference type="GO" id="GO:0007264">
    <property type="term" value="P:small GTPase-mediated signal transduction"/>
    <property type="evidence" value="ECO:0007669"/>
    <property type="project" value="InterPro"/>
</dbReference>
<evidence type="ECO:0000256" key="1">
    <source>
        <dbReference type="PROSITE-ProRule" id="PRU00983"/>
    </source>
</evidence>
<comment type="similarity">
    <text evidence="1">Belongs to the DOCK family.</text>
</comment>
<dbReference type="GO" id="GO:0005085">
    <property type="term" value="F:guanyl-nucleotide exchange factor activity"/>
    <property type="evidence" value="ECO:0007669"/>
    <property type="project" value="InterPro"/>
</dbReference>
<comment type="caution">
    <text evidence="3">The sequence shown here is derived from an EMBL/GenBank/DDBJ whole genome shotgun (WGS) entry which is preliminary data.</text>
</comment>
<accession>A0A2P4TG10</accession>
<dbReference type="EMBL" id="PPHD01000580">
    <property type="protein sequence ID" value="POI35313.1"/>
    <property type="molecule type" value="Genomic_DNA"/>
</dbReference>